<protein>
    <submittedName>
        <fullName evidence="1">Uncharacterized protein</fullName>
    </submittedName>
</protein>
<reference evidence="1" key="2">
    <citation type="submission" date="2023-06" db="EMBL/GenBank/DDBJ databases">
        <authorList>
            <consortium name="Lawrence Berkeley National Laboratory"/>
            <person name="Haridas S."/>
            <person name="Hensen N."/>
            <person name="Bonometti L."/>
            <person name="Westerberg I."/>
            <person name="Brannstrom I.O."/>
            <person name="Guillou S."/>
            <person name="Cros-Aarteil S."/>
            <person name="Calhoun S."/>
            <person name="Kuo A."/>
            <person name="Mondo S."/>
            <person name="Pangilinan J."/>
            <person name="Riley R."/>
            <person name="Labutti K."/>
            <person name="Andreopoulos B."/>
            <person name="Lipzen A."/>
            <person name="Chen C."/>
            <person name="Yanf M."/>
            <person name="Daum C."/>
            <person name="Ng V."/>
            <person name="Clum A."/>
            <person name="Steindorff A."/>
            <person name="Ohm R."/>
            <person name="Martin F."/>
            <person name="Silar P."/>
            <person name="Natvig D."/>
            <person name="Lalanne C."/>
            <person name="Gautier V."/>
            <person name="Ament-Velasquez S.L."/>
            <person name="Kruys A."/>
            <person name="Hutchinson M.I."/>
            <person name="Powell A.J."/>
            <person name="Barry K."/>
            <person name="Miller A.N."/>
            <person name="Grigoriev I.V."/>
            <person name="Debuchy R."/>
            <person name="Gladieux P."/>
            <person name="Thoren M.H."/>
            <person name="Johannesson H."/>
        </authorList>
    </citation>
    <scope>NUCLEOTIDE SEQUENCE</scope>
    <source>
        <strain evidence="1">CBS 955.72</strain>
    </source>
</reference>
<reference evidence="1" key="1">
    <citation type="journal article" date="2023" name="Mol. Phylogenet. Evol.">
        <title>Genome-scale phylogeny and comparative genomics of the fungal order Sordariales.</title>
        <authorList>
            <person name="Hensen N."/>
            <person name="Bonometti L."/>
            <person name="Westerberg I."/>
            <person name="Brannstrom I.O."/>
            <person name="Guillou S."/>
            <person name="Cros-Aarteil S."/>
            <person name="Calhoun S."/>
            <person name="Haridas S."/>
            <person name="Kuo A."/>
            <person name="Mondo S."/>
            <person name="Pangilinan J."/>
            <person name="Riley R."/>
            <person name="LaButti K."/>
            <person name="Andreopoulos B."/>
            <person name="Lipzen A."/>
            <person name="Chen C."/>
            <person name="Yan M."/>
            <person name="Daum C."/>
            <person name="Ng V."/>
            <person name="Clum A."/>
            <person name="Steindorff A."/>
            <person name="Ohm R.A."/>
            <person name="Martin F."/>
            <person name="Silar P."/>
            <person name="Natvig D.O."/>
            <person name="Lalanne C."/>
            <person name="Gautier V."/>
            <person name="Ament-Velasquez S.L."/>
            <person name="Kruys A."/>
            <person name="Hutchinson M.I."/>
            <person name="Powell A.J."/>
            <person name="Barry K."/>
            <person name="Miller A.N."/>
            <person name="Grigoriev I.V."/>
            <person name="Debuchy R."/>
            <person name="Gladieux P."/>
            <person name="Hiltunen Thoren M."/>
            <person name="Johannesson H."/>
        </authorList>
    </citation>
    <scope>NUCLEOTIDE SEQUENCE</scope>
    <source>
        <strain evidence="1">CBS 955.72</strain>
    </source>
</reference>
<dbReference type="Proteomes" id="UP001275084">
    <property type="component" value="Unassembled WGS sequence"/>
</dbReference>
<gene>
    <name evidence="1" type="ORF">B0T25DRAFT_563832</name>
</gene>
<dbReference type="AlphaFoldDB" id="A0AAJ0MH11"/>
<sequence>MWDVELSLGICRIFPPWEQGIDSRHVILIATSQRDSSTTWYHIIGGGLQSPAHPFTVLVGRQNLNMGMIREQTMIATFHEKHLGVLESAVEDAGCNLSHFWVMDVVTRLMEEKLIHLPAYWRCRTAVMSELPRGVARDYYLPPEGRWRELAPPPSSDLGAGLPARFEGAVLAVEGAGGDAGPSPQVDTAGGDGADFVKVLRPAVSESTLSDWEIVGEDEAFREDVVEQGWVLLDQ</sequence>
<organism evidence="1 2">
    <name type="scientific">Lasiosphaeria hispida</name>
    <dbReference type="NCBI Taxonomy" id="260671"/>
    <lineage>
        <taxon>Eukaryota</taxon>
        <taxon>Fungi</taxon>
        <taxon>Dikarya</taxon>
        <taxon>Ascomycota</taxon>
        <taxon>Pezizomycotina</taxon>
        <taxon>Sordariomycetes</taxon>
        <taxon>Sordariomycetidae</taxon>
        <taxon>Sordariales</taxon>
        <taxon>Lasiosphaeriaceae</taxon>
        <taxon>Lasiosphaeria</taxon>
    </lineage>
</organism>
<accession>A0AAJ0MH11</accession>
<keyword evidence="2" id="KW-1185">Reference proteome</keyword>
<name>A0AAJ0MH11_9PEZI</name>
<evidence type="ECO:0000313" key="1">
    <source>
        <dbReference type="EMBL" id="KAK3358760.1"/>
    </source>
</evidence>
<proteinExistence type="predicted"/>
<evidence type="ECO:0000313" key="2">
    <source>
        <dbReference type="Proteomes" id="UP001275084"/>
    </source>
</evidence>
<comment type="caution">
    <text evidence="1">The sequence shown here is derived from an EMBL/GenBank/DDBJ whole genome shotgun (WGS) entry which is preliminary data.</text>
</comment>
<dbReference type="EMBL" id="JAUIQD010000002">
    <property type="protein sequence ID" value="KAK3358760.1"/>
    <property type="molecule type" value="Genomic_DNA"/>
</dbReference>